<dbReference type="InterPro" id="IPR041657">
    <property type="entry name" value="HTH_17"/>
</dbReference>
<name>A0ABP9A1L8_9ACTN</name>
<evidence type="ECO:0000313" key="3">
    <source>
        <dbReference type="Proteomes" id="UP001501147"/>
    </source>
</evidence>
<evidence type="ECO:0000313" key="2">
    <source>
        <dbReference type="EMBL" id="GAA4771825.1"/>
    </source>
</evidence>
<feature type="domain" description="Helix-turn-helix" evidence="1">
    <location>
        <begin position="5"/>
        <end position="54"/>
    </location>
</feature>
<organism evidence="2 3">
    <name type="scientific">Streptomyces sanyensis</name>
    <dbReference type="NCBI Taxonomy" id="568869"/>
    <lineage>
        <taxon>Bacteria</taxon>
        <taxon>Bacillati</taxon>
        <taxon>Actinomycetota</taxon>
        <taxon>Actinomycetes</taxon>
        <taxon>Kitasatosporales</taxon>
        <taxon>Streptomycetaceae</taxon>
        <taxon>Streptomyces</taxon>
    </lineage>
</organism>
<dbReference type="Pfam" id="PF12728">
    <property type="entry name" value="HTH_17"/>
    <property type="match status" value="1"/>
</dbReference>
<protein>
    <submittedName>
        <fullName evidence="2">Helix-turn-helix domain-containing protein</fullName>
    </submittedName>
</protein>
<keyword evidence="3" id="KW-1185">Reference proteome</keyword>
<dbReference type="EMBL" id="BAABJV010000003">
    <property type="protein sequence ID" value="GAA4771825.1"/>
    <property type="molecule type" value="Genomic_DNA"/>
</dbReference>
<dbReference type="NCBIfam" id="TIGR01764">
    <property type="entry name" value="excise"/>
    <property type="match status" value="1"/>
</dbReference>
<comment type="caution">
    <text evidence="2">The sequence shown here is derived from an EMBL/GenBank/DDBJ whole genome shotgun (WGS) entry which is preliminary data.</text>
</comment>
<reference evidence="3" key="1">
    <citation type="journal article" date="2019" name="Int. J. Syst. Evol. Microbiol.">
        <title>The Global Catalogue of Microorganisms (GCM) 10K type strain sequencing project: providing services to taxonomists for standard genome sequencing and annotation.</title>
        <authorList>
            <consortium name="The Broad Institute Genomics Platform"/>
            <consortium name="The Broad Institute Genome Sequencing Center for Infectious Disease"/>
            <person name="Wu L."/>
            <person name="Ma J."/>
        </authorList>
    </citation>
    <scope>NUCLEOTIDE SEQUENCE [LARGE SCALE GENOMIC DNA]</scope>
    <source>
        <strain evidence="3">JCM 18324</strain>
    </source>
</reference>
<evidence type="ECO:0000259" key="1">
    <source>
        <dbReference type="Pfam" id="PF12728"/>
    </source>
</evidence>
<sequence length="70" mass="8023">MSDLLLTVEQAAERLGTTTRFPRRLIAERRIAFVKVGRHVRIAESALDAYIDGNTVQPIRRRRSRYGRAA</sequence>
<dbReference type="Proteomes" id="UP001501147">
    <property type="component" value="Unassembled WGS sequence"/>
</dbReference>
<gene>
    <name evidence="2" type="ORF">GCM10023329_19030</name>
</gene>
<proteinExistence type="predicted"/>
<dbReference type="RefSeq" id="WP_345612032.1">
    <property type="nucleotide sequence ID" value="NZ_BAABJV010000003.1"/>
</dbReference>
<accession>A0ABP9A1L8</accession>
<dbReference type="InterPro" id="IPR010093">
    <property type="entry name" value="SinI_DNA-bd"/>
</dbReference>